<feature type="chain" id="PRO_5029832811" evidence="2">
    <location>
        <begin position="16"/>
        <end position="80"/>
    </location>
</feature>
<name>A0A7I4YM68_HAECO</name>
<feature type="region of interest" description="Disordered" evidence="1">
    <location>
        <begin position="50"/>
        <end position="80"/>
    </location>
</feature>
<dbReference type="OMA" id="QGSKMSC"/>
<keyword evidence="3" id="KW-1185">Reference proteome</keyword>
<dbReference type="Proteomes" id="UP000025227">
    <property type="component" value="Unplaced"/>
</dbReference>
<accession>A0A7I4YM68</accession>
<proteinExistence type="predicted"/>
<protein>
    <submittedName>
        <fullName evidence="4">Secreted protein</fullName>
    </submittedName>
</protein>
<reference evidence="4" key="1">
    <citation type="submission" date="2020-12" db="UniProtKB">
        <authorList>
            <consortium name="WormBaseParasite"/>
        </authorList>
    </citation>
    <scope>IDENTIFICATION</scope>
    <source>
        <strain evidence="4">MHco3</strain>
    </source>
</reference>
<dbReference type="AlphaFoldDB" id="A0A7I4YM68"/>
<keyword evidence="2" id="KW-0732">Signal</keyword>
<feature type="signal peptide" evidence="2">
    <location>
        <begin position="1"/>
        <end position="15"/>
    </location>
</feature>
<feature type="compositionally biased region" description="Low complexity" evidence="1">
    <location>
        <begin position="54"/>
        <end position="80"/>
    </location>
</feature>
<evidence type="ECO:0000256" key="2">
    <source>
        <dbReference type="SAM" id="SignalP"/>
    </source>
</evidence>
<sequence length="80" mass="8567">MHFAVVLLVVTAVYCQVPGWKPWWGVGPIYIGCSLQGSTLSCPWWHTLKGTSNSPTGESSSTPASASTPSMIASPKVFKR</sequence>
<dbReference type="WBParaSite" id="HCON_00108180-00001">
    <property type="protein sequence ID" value="HCON_00108180-00001"/>
    <property type="gene ID" value="HCON_00108180"/>
</dbReference>
<evidence type="ECO:0000313" key="3">
    <source>
        <dbReference type="Proteomes" id="UP000025227"/>
    </source>
</evidence>
<evidence type="ECO:0000256" key="1">
    <source>
        <dbReference type="SAM" id="MobiDB-lite"/>
    </source>
</evidence>
<evidence type="ECO:0000313" key="4">
    <source>
        <dbReference type="WBParaSite" id="HCON_00108180-00001"/>
    </source>
</evidence>
<organism evidence="3 4">
    <name type="scientific">Haemonchus contortus</name>
    <name type="common">Barber pole worm</name>
    <dbReference type="NCBI Taxonomy" id="6289"/>
    <lineage>
        <taxon>Eukaryota</taxon>
        <taxon>Metazoa</taxon>
        <taxon>Ecdysozoa</taxon>
        <taxon>Nematoda</taxon>
        <taxon>Chromadorea</taxon>
        <taxon>Rhabditida</taxon>
        <taxon>Rhabditina</taxon>
        <taxon>Rhabditomorpha</taxon>
        <taxon>Strongyloidea</taxon>
        <taxon>Trichostrongylidae</taxon>
        <taxon>Haemonchus</taxon>
    </lineage>
</organism>